<keyword evidence="4" id="KW-1185">Reference proteome</keyword>
<name>A0AAD4UWG2_PRUDU</name>
<protein>
    <recommendedName>
        <fullName evidence="2">Retroviral polymerase SH3-like domain-containing protein</fullName>
    </recommendedName>
</protein>
<dbReference type="Pfam" id="PF25597">
    <property type="entry name" value="SH3_retrovirus"/>
    <property type="match status" value="1"/>
</dbReference>
<feature type="compositionally biased region" description="Basic and acidic residues" evidence="1">
    <location>
        <begin position="79"/>
        <end position="90"/>
    </location>
</feature>
<evidence type="ECO:0000313" key="4">
    <source>
        <dbReference type="Proteomes" id="UP001054821"/>
    </source>
</evidence>
<evidence type="ECO:0000256" key="1">
    <source>
        <dbReference type="SAM" id="MobiDB-lite"/>
    </source>
</evidence>
<feature type="domain" description="Retroviral polymerase SH3-like" evidence="2">
    <location>
        <begin position="34"/>
        <end position="72"/>
    </location>
</feature>
<accession>A0AAD4UWG2</accession>
<evidence type="ECO:0000313" key="3">
    <source>
        <dbReference type="EMBL" id="KAI5313186.1"/>
    </source>
</evidence>
<feature type="region of interest" description="Disordered" evidence="1">
    <location>
        <begin position="79"/>
        <end position="135"/>
    </location>
</feature>
<dbReference type="AlphaFoldDB" id="A0AAD4UWG2"/>
<proteinExistence type="predicted"/>
<evidence type="ECO:0000259" key="2">
    <source>
        <dbReference type="Pfam" id="PF25597"/>
    </source>
</evidence>
<organism evidence="3 4">
    <name type="scientific">Prunus dulcis</name>
    <name type="common">Almond</name>
    <name type="synonym">Amygdalus dulcis</name>
    <dbReference type="NCBI Taxonomy" id="3755"/>
    <lineage>
        <taxon>Eukaryota</taxon>
        <taxon>Viridiplantae</taxon>
        <taxon>Streptophyta</taxon>
        <taxon>Embryophyta</taxon>
        <taxon>Tracheophyta</taxon>
        <taxon>Spermatophyta</taxon>
        <taxon>Magnoliopsida</taxon>
        <taxon>eudicotyledons</taxon>
        <taxon>Gunneridae</taxon>
        <taxon>Pentapetalae</taxon>
        <taxon>rosids</taxon>
        <taxon>fabids</taxon>
        <taxon>Rosales</taxon>
        <taxon>Rosaceae</taxon>
        <taxon>Amygdaloideae</taxon>
        <taxon>Amygdaleae</taxon>
        <taxon>Prunus</taxon>
    </lineage>
</organism>
<gene>
    <name evidence="3" type="ORF">L3X38_042360</name>
</gene>
<reference evidence="3 4" key="1">
    <citation type="journal article" date="2022" name="G3 (Bethesda)">
        <title>Whole-genome sequence and methylome profiling of the almond [Prunus dulcis (Mill.) D.A. Webb] cultivar 'Nonpareil'.</title>
        <authorList>
            <person name="D'Amico-Willman K.M."/>
            <person name="Ouma W.Z."/>
            <person name="Meulia T."/>
            <person name="Sideli G.M."/>
            <person name="Gradziel T.M."/>
            <person name="Fresnedo-Ramirez J."/>
        </authorList>
    </citation>
    <scope>NUCLEOTIDE SEQUENCE [LARGE SCALE GENOMIC DNA]</scope>
    <source>
        <strain evidence="3">Clone GOH B32 T37-40</strain>
    </source>
</reference>
<comment type="caution">
    <text evidence="3">The sequence shown here is derived from an EMBL/GenBank/DDBJ whole genome shotgun (WGS) entry which is preliminary data.</text>
</comment>
<dbReference type="InterPro" id="IPR057670">
    <property type="entry name" value="SH3_retrovirus"/>
</dbReference>
<dbReference type="Proteomes" id="UP001054821">
    <property type="component" value="Chromosome 8"/>
</dbReference>
<sequence length="135" mass="15740">MKKTPQQNEATKRMNRTLIKHERSMRMMSACLSAYALIPSDERTKLKPKSLEYIFLGFESVSEDNRYYFTKKGAREYSKSLPTEDVHEVVESDTAVEEFRQQQQTQDDEEEEAQDHMELPSISTSSSKRTIKPPQ</sequence>
<dbReference type="EMBL" id="JAJFAZ020000008">
    <property type="protein sequence ID" value="KAI5313186.1"/>
    <property type="molecule type" value="Genomic_DNA"/>
</dbReference>